<evidence type="ECO:0000313" key="2">
    <source>
        <dbReference type="EMBL" id="CAJ2500541.1"/>
    </source>
</evidence>
<reference evidence="2" key="1">
    <citation type="submission" date="2023-10" db="EMBL/GenBank/DDBJ databases">
        <authorList>
            <person name="Hackl T."/>
        </authorList>
    </citation>
    <scope>NUCLEOTIDE SEQUENCE</scope>
</reference>
<dbReference type="EMBL" id="CAUWAG010000003">
    <property type="protein sequence ID" value="CAJ2500541.1"/>
    <property type="molecule type" value="Genomic_DNA"/>
</dbReference>
<dbReference type="Proteomes" id="UP001295740">
    <property type="component" value="Unassembled WGS sequence"/>
</dbReference>
<evidence type="ECO:0000313" key="3">
    <source>
        <dbReference type="Proteomes" id="UP001295740"/>
    </source>
</evidence>
<organism evidence="2 3">
    <name type="scientific">Anthostomella pinea</name>
    <dbReference type="NCBI Taxonomy" id="933095"/>
    <lineage>
        <taxon>Eukaryota</taxon>
        <taxon>Fungi</taxon>
        <taxon>Dikarya</taxon>
        <taxon>Ascomycota</taxon>
        <taxon>Pezizomycotina</taxon>
        <taxon>Sordariomycetes</taxon>
        <taxon>Xylariomycetidae</taxon>
        <taxon>Xylariales</taxon>
        <taxon>Xylariaceae</taxon>
        <taxon>Anthostomella</taxon>
    </lineage>
</organism>
<dbReference type="AlphaFoldDB" id="A0AAI8V8Y6"/>
<feature type="compositionally biased region" description="Basic and acidic residues" evidence="1">
    <location>
        <begin position="51"/>
        <end position="75"/>
    </location>
</feature>
<keyword evidence="3" id="KW-1185">Reference proteome</keyword>
<name>A0AAI8V8Y6_9PEZI</name>
<sequence>MGARPFHPEWARPNTDNALLEGLSKSSALELLAGAKTVTELLGLCVDMPPEADRRRRPVAQDELKKEKPAEQRQP</sequence>
<comment type="caution">
    <text evidence="2">The sequence shown here is derived from an EMBL/GenBank/DDBJ whole genome shotgun (WGS) entry which is preliminary data.</text>
</comment>
<gene>
    <name evidence="2" type="ORF">KHLLAP_LOCUS1009</name>
</gene>
<protein>
    <submittedName>
        <fullName evidence="2">Uu.00g033940.m01.CDS01</fullName>
    </submittedName>
</protein>
<feature type="region of interest" description="Disordered" evidence="1">
    <location>
        <begin position="50"/>
        <end position="75"/>
    </location>
</feature>
<proteinExistence type="predicted"/>
<accession>A0AAI8V8Y6</accession>
<evidence type="ECO:0000256" key="1">
    <source>
        <dbReference type="SAM" id="MobiDB-lite"/>
    </source>
</evidence>